<dbReference type="InterPro" id="IPR043917">
    <property type="entry name" value="DUF5753"/>
</dbReference>
<evidence type="ECO:0000259" key="1">
    <source>
        <dbReference type="PROSITE" id="PS50943"/>
    </source>
</evidence>
<feature type="domain" description="HTH cro/C1-type" evidence="1">
    <location>
        <begin position="37"/>
        <end position="91"/>
    </location>
</feature>
<gene>
    <name evidence="2" type="ORF">GCM10009754_12420</name>
</gene>
<proteinExistence type="predicted"/>
<dbReference type="SUPFAM" id="SSF47413">
    <property type="entry name" value="lambda repressor-like DNA-binding domains"/>
    <property type="match status" value="1"/>
</dbReference>
<evidence type="ECO:0000313" key="2">
    <source>
        <dbReference type="EMBL" id="GAA1946065.1"/>
    </source>
</evidence>
<evidence type="ECO:0000313" key="3">
    <source>
        <dbReference type="Proteomes" id="UP001501116"/>
    </source>
</evidence>
<comment type="caution">
    <text evidence="2">The sequence shown here is derived from an EMBL/GenBank/DDBJ whole genome shotgun (WGS) entry which is preliminary data.</text>
</comment>
<sequence>MSPVIIQSGDMSIIADSKLPNMPATPTRLKKRLGRNLRKLREHAGVTLRQAALELRTTDSSVSKYESGVNRPQWPTVKTLLSMYEASDEDRARIQVFWDEAAIPTPYIRLPAGASKMFRQLVRSEGEASTVRTIAPSVVPGLLQTADYARAVHASAQRSREPKVAVDEFVAQRLNRQKRLTGPDPLHLHALLDEVVLHRLVGDREVMRGQLEHLLRAGEMANVRIQVLPYDIGAYGSMAGTCYLFGYEDPDDQSVAYLEHAAGGVWVENGEDVQHLSTMFDNVSADALSPEDTAEFIRAKAGIHEEGPMA</sequence>
<dbReference type="Proteomes" id="UP001501116">
    <property type="component" value="Unassembled WGS sequence"/>
</dbReference>
<name>A0ABN2Q7R2_9PSEU</name>
<dbReference type="Gene3D" id="1.10.260.40">
    <property type="entry name" value="lambda repressor-like DNA-binding domains"/>
    <property type="match status" value="1"/>
</dbReference>
<keyword evidence="3" id="KW-1185">Reference proteome</keyword>
<dbReference type="Pfam" id="PF13560">
    <property type="entry name" value="HTH_31"/>
    <property type="match status" value="1"/>
</dbReference>
<dbReference type="InterPro" id="IPR010982">
    <property type="entry name" value="Lambda_DNA-bd_dom_sf"/>
</dbReference>
<protein>
    <submittedName>
        <fullName evidence="2">Helix-turn-helix transcriptional regulator</fullName>
    </submittedName>
</protein>
<dbReference type="Pfam" id="PF19054">
    <property type="entry name" value="DUF5753"/>
    <property type="match status" value="1"/>
</dbReference>
<dbReference type="PROSITE" id="PS50943">
    <property type="entry name" value="HTH_CROC1"/>
    <property type="match status" value="1"/>
</dbReference>
<organism evidence="2 3">
    <name type="scientific">Amycolatopsis minnesotensis</name>
    <dbReference type="NCBI Taxonomy" id="337894"/>
    <lineage>
        <taxon>Bacteria</taxon>
        <taxon>Bacillati</taxon>
        <taxon>Actinomycetota</taxon>
        <taxon>Actinomycetes</taxon>
        <taxon>Pseudonocardiales</taxon>
        <taxon>Pseudonocardiaceae</taxon>
        <taxon>Amycolatopsis</taxon>
    </lineage>
</organism>
<reference evidence="2 3" key="1">
    <citation type="journal article" date="2019" name="Int. J. Syst. Evol. Microbiol.">
        <title>The Global Catalogue of Microorganisms (GCM) 10K type strain sequencing project: providing services to taxonomists for standard genome sequencing and annotation.</title>
        <authorList>
            <consortium name="The Broad Institute Genomics Platform"/>
            <consortium name="The Broad Institute Genome Sequencing Center for Infectious Disease"/>
            <person name="Wu L."/>
            <person name="Ma J."/>
        </authorList>
    </citation>
    <scope>NUCLEOTIDE SEQUENCE [LARGE SCALE GENOMIC DNA]</scope>
    <source>
        <strain evidence="2 3">JCM 14545</strain>
    </source>
</reference>
<dbReference type="CDD" id="cd00093">
    <property type="entry name" value="HTH_XRE"/>
    <property type="match status" value="1"/>
</dbReference>
<dbReference type="SMART" id="SM00530">
    <property type="entry name" value="HTH_XRE"/>
    <property type="match status" value="1"/>
</dbReference>
<dbReference type="InterPro" id="IPR001387">
    <property type="entry name" value="Cro/C1-type_HTH"/>
</dbReference>
<dbReference type="EMBL" id="BAAANN010000004">
    <property type="protein sequence ID" value="GAA1946065.1"/>
    <property type="molecule type" value="Genomic_DNA"/>
</dbReference>
<accession>A0ABN2Q7R2</accession>